<evidence type="ECO:0000313" key="6">
    <source>
        <dbReference type="Proteomes" id="UP000789508"/>
    </source>
</evidence>
<dbReference type="InterPro" id="IPR017984">
    <property type="entry name" value="Chromo_dom_subgr"/>
</dbReference>
<dbReference type="SMART" id="SM00298">
    <property type="entry name" value="CHROMO"/>
    <property type="match status" value="1"/>
</dbReference>
<evidence type="ECO:0000259" key="4">
    <source>
        <dbReference type="PROSITE" id="PS50013"/>
    </source>
</evidence>
<comment type="caution">
    <text evidence="5">The sequence shown here is derived from an EMBL/GenBank/DDBJ whole genome shotgun (WGS) entry which is preliminary data.</text>
</comment>
<proteinExistence type="predicted"/>
<protein>
    <submittedName>
        <fullName evidence="5">12983_t:CDS:1</fullName>
    </submittedName>
</protein>
<dbReference type="InterPro" id="IPR051219">
    <property type="entry name" value="Heterochromatin_chromo-domain"/>
</dbReference>
<dbReference type="InterPro" id="IPR023780">
    <property type="entry name" value="Chromo_domain"/>
</dbReference>
<name>A0A9N8VLM6_9GLOM</name>
<feature type="compositionally biased region" description="Basic and acidic residues" evidence="3">
    <location>
        <begin position="1"/>
        <end position="10"/>
    </location>
</feature>
<evidence type="ECO:0000256" key="3">
    <source>
        <dbReference type="SAM" id="MobiDB-lite"/>
    </source>
</evidence>
<dbReference type="Pfam" id="PF00385">
    <property type="entry name" value="Chromo"/>
    <property type="match status" value="1"/>
</dbReference>
<feature type="compositionally biased region" description="Low complexity" evidence="3">
    <location>
        <begin position="112"/>
        <end position="129"/>
    </location>
</feature>
<dbReference type="Gene3D" id="2.40.50.40">
    <property type="match status" value="2"/>
</dbReference>
<dbReference type="Pfam" id="PF01393">
    <property type="entry name" value="Chromo_shadow"/>
    <property type="match status" value="1"/>
</dbReference>
<dbReference type="InterPro" id="IPR008251">
    <property type="entry name" value="Chromo_shadow_dom"/>
</dbReference>
<keyword evidence="6" id="KW-1185">Reference proteome</keyword>
<dbReference type="InterPro" id="IPR016197">
    <property type="entry name" value="Chromo-like_dom_sf"/>
</dbReference>
<dbReference type="GO" id="GO:0005634">
    <property type="term" value="C:nucleus"/>
    <property type="evidence" value="ECO:0007669"/>
    <property type="project" value="UniProtKB-SubCell"/>
</dbReference>
<dbReference type="PROSITE" id="PS50013">
    <property type="entry name" value="CHROMO_2"/>
    <property type="match status" value="1"/>
</dbReference>
<reference evidence="5" key="1">
    <citation type="submission" date="2021-06" db="EMBL/GenBank/DDBJ databases">
        <authorList>
            <person name="Kallberg Y."/>
            <person name="Tangrot J."/>
            <person name="Rosling A."/>
        </authorList>
    </citation>
    <scope>NUCLEOTIDE SEQUENCE</scope>
    <source>
        <strain evidence="5">FL130A</strain>
    </source>
</reference>
<comment type="subcellular location">
    <subcellularLocation>
        <location evidence="1">Nucleus</location>
    </subcellularLocation>
</comment>
<dbReference type="PANTHER" id="PTHR22812">
    <property type="entry name" value="CHROMOBOX PROTEIN"/>
    <property type="match status" value="1"/>
</dbReference>
<evidence type="ECO:0000256" key="1">
    <source>
        <dbReference type="ARBA" id="ARBA00004123"/>
    </source>
</evidence>
<dbReference type="OrthoDB" id="433924at2759"/>
<feature type="region of interest" description="Disordered" evidence="3">
    <location>
        <begin position="98"/>
        <end position="171"/>
    </location>
</feature>
<feature type="domain" description="Chromo" evidence="4">
    <location>
        <begin position="48"/>
        <end position="107"/>
    </location>
</feature>
<dbReference type="Proteomes" id="UP000789508">
    <property type="component" value="Unassembled WGS sequence"/>
</dbReference>
<dbReference type="SUPFAM" id="SSF54160">
    <property type="entry name" value="Chromo domain-like"/>
    <property type="match status" value="2"/>
</dbReference>
<evidence type="ECO:0000256" key="2">
    <source>
        <dbReference type="ARBA" id="ARBA00023242"/>
    </source>
</evidence>
<evidence type="ECO:0000313" key="5">
    <source>
        <dbReference type="EMBL" id="CAG8459017.1"/>
    </source>
</evidence>
<feature type="region of interest" description="Disordered" evidence="3">
    <location>
        <begin position="1"/>
        <end position="46"/>
    </location>
</feature>
<gene>
    <name evidence="5" type="ORF">ALEPTO_LOCUS1434</name>
</gene>
<dbReference type="InterPro" id="IPR000953">
    <property type="entry name" value="Chromo/chromo_shadow_dom"/>
</dbReference>
<accession>A0A9N8VLM6</accession>
<feature type="compositionally biased region" description="Basic and acidic residues" evidence="3">
    <location>
        <begin position="148"/>
        <end position="160"/>
    </location>
</feature>
<organism evidence="5 6">
    <name type="scientific">Ambispora leptoticha</name>
    <dbReference type="NCBI Taxonomy" id="144679"/>
    <lineage>
        <taxon>Eukaryota</taxon>
        <taxon>Fungi</taxon>
        <taxon>Fungi incertae sedis</taxon>
        <taxon>Mucoromycota</taxon>
        <taxon>Glomeromycotina</taxon>
        <taxon>Glomeromycetes</taxon>
        <taxon>Archaeosporales</taxon>
        <taxon>Ambisporaceae</taxon>
        <taxon>Ambispora</taxon>
    </lineage>
</organism>
<dbReference type="CDD" id="cd00024">
    <property type="entry name" value="CD_CSD"/>
    <property type="match status" value="1"/>
</dbReference>
<keyword evidence="2" id="KW-0539">Nucleus</keyword>
<sequence length="220" mass="25286">MVAEIEKQGDYMDVDDENNNGGNSSDYADRAAIEVNNTEGSSDEEDEYVVEKIVDHKITKGGKLQYFLKWKGYPDSDNTWEKEEDVYAKDLIEDYWKKHGGRRSSTERKKSAAAASSRSTTKATSRSSRGPPTIMRKVQPMKKQRVRRVADNDEEIRQESSDEEYPPPEWTNWEDHVAEVETVERDNNDGSLLIYVNWKDGHRTVHPASEVNARCPQKVR</sequence>
<dbReference type="PRINTS" id="PR00504">
    <property type="entry name" value="CHROMODOMAIN"/>
</dbReference>
<dbReference type="EMBL" id="CAJVPS010000157">
    <property type="protein sequence ID" value="CAG8459017.1"/>
    <property type="molecule type" value="Genomic_DNA"/>
</dbReference>
<dbReference type="AlphaFoldDB" id="A0A9N8VLM6"/>